<dbReference type="EMBL" id="FUZZ01000001">
    <property type="protein sequence ID" value="SKC95304.1"/>
    <property type="molecule type" value="Genomic_DNA"/>
</dbReference>
<evidence type="ECO:0000313" key="2">
    <source>
        <dbReference type="Proteomes" id="UP000190166"/>
    </source>
</evidence>
<protein>
    <submittedName>
        <fullName evidence="1">Uncharacterized protein</fullName>
    </submittedName>
</protein>
<reference evidence="1 2" key="1">
    <citation type="submission" date="2017-02" db="EMBL/GenBank/DDBJ databases">
        <authorList>
            <person name="Peterson S.W."/>
        </authorList>
    </citation>
    <scope>NUCLEOTIDE SEQUENCE [LARGE SCALE GENOMIC DNA]</scope>
    <source>
        <strain evidence="1 2">DSM 18108</strain>
    </source>
</reference>
<dbReference type="AlphaFoldDB" id="A0A1T5N4N5"/>
<evidence type="ECO:0000313" key="1">
    <source>
        <dbReference type="EMBL" id="SKC95304.1"/>
    </source>
</evidence>
<proteinExistence type="predicted"/>
<dbReference type="STRING" id="393003.SAMN05660461_0333"/>
<gene>
    <name evidence="1" type="ORF">SAMN05660461_0333</name>
</gene>
<name>A0A1T5N4N5_9BACT</name>
<accession>A0A1T5N4N5</accession>
<organism evidence="1 2">
    <name type="scientific">Chitinophaga ginsengisegetis</name>
    <dbReference type="NCBI Taxonomy" id="393003"/>
    <lineage>
        <taxon>Bacteria</taxon>
        <taxon>Pseudomonadati</taxon>
        <taxon>Bacteroidota</taxon>
        <taxon>Chitinophagia</taxon>
        <taxon>Chitinophagales</taxon>
        <taxon>Chitinophagaceae</taxon>
        <taxon>Chitinophaga</taxon>
    </lineage>
</organism>
<keyword evidence="2" id="KW-1185">Reference proteome</keyword>
<dbReference type="Proteomes" id="UP000190166">
    <property type="component" value="Unassembled WGS sequence"/>
</dbReference>
<sequence length="165" mass="19416">MRTIISCVILFVNYLTCSAQVQVKLVEYEYIRFSYTQTCNKSFINKAMVFRKGNDSITINQKLPFNFDKKEIFDNGIFYSCNIEVGNTYTLNLIQITQDSIPIEYTSYYRINSIFPNKGRKSEFIEISKDSAFDYKGRYDKYFDIKNTLYKMTVLSPATNCKFDH</sequence>